<dbReference type="InterPro" id="IPR011008">
    <property type="entry name" value="Dimeric_a/b-barrel"/>
</dbReference>
<sequence>MSYVLRAEWTIGEGHTDTVLKALAELGPLSRREPGNKIYQPYQAPDRPDVIHIFEVYEDESAFQAHIDSDHYQRLVIGTVAPLLVDRQRAVFHTLDL</sequence>
<protein>
    <recommendedName>
        <fullName evidence="1">ABM domain-containing protein</fullName>
    </recommendedName>
</protein>
<organism evidence="2 3">
    <name type="scientific">Wenjunlia tyrosinilytica</name>
    <dbReference type="NCBI Taxonomy" id="1544741"/>
    <lineage>
        <taxon>Bacteria</taxon>
        <taxon>Bacillati</taxon>
        <taxon>Actinomycetota</taxon>
        <taxon>Actinomycetes</taxon>
        <taxon>Kitasatosporales</taxon>
        <taxon>Streptomycetaceae</taxon>
        <taxon>Wenjunlia</taxon>
    </lineage>
</organism>
<dbReference type="Gene3D" id="3.30.70.100">
    <property type="match status" value="1"/>
</dbReference>
<comment type="caution">
    <text evidence="2">The sequence shown here is derived from an EMBL/GenBank/DDBJ whole genome shotgun (WGS) entry which is preliminary data.</text>
</comment>
<dbReference type="Proteomes" id="UP000641932">
    <property type="component" value="Unassembled WGS sequence"/>
</dbReference>
<name>A0A918E212_9ACTN</name>
<dbReference type="SUPFAM" id="SSF54909">
    <property type="entry name" value="Dimeric alpha+beta barrel"/>
    <property type="match status" value="1"/>
</dbReference>
<dbReference type="PROSITE" id="PS51725">
    <property type="entry name" value="ABM"/>
    <property type="match status" value="1"/>
</dbReference>
<keyword evidence="3" id="KW-1185">Reference proteome</keyword>
<dbReference type="Pfam" id="PF03992">
    <property type="entry name" value="ABM"/>
    <property type="match status" value="1"/>
</dbReference>
<evidence type="ECO:0000259" key="1">
    <source>
        <dbReference type="PROSITE" id="PS51725"/>
    </source>
</evidence>
<feature type="domain" description="ABM" evidence="1">
    <location>
        <begin position="3"/>
        <end position="92"/>
    </location>
</feature>
<dbReference type="EMBL" id="BMMS01000045">
    <property type="protein sequence ID" value="GGO99440.1"/>
    <property type="molecule type" value="Genomic_DNA"/>
</dbReference>
<dbReference type="PANTHER" id="PTHR33336">
    <property type="entry name" value="QUINOL MONOOXYGENASE YGIN-RELATED"/>
    <property type="match status" value="1"/>
</dbReference>
<reference evidence="2" key="1">
    <citation type="journal article" date="2014" name="Int. J. Syst. Evol. Microbiol.">
        <title>Complete genome sequence of Corynebacterium casei LMG S-19264T (=DSM 44701T), isolated from a smear-ripened cheese.</title>
        <authorList>
            <consortium name="US DOE Joint Genome Institute (JGI-PGF)"/>
            <person name="Walter F."/>
            <person name="Albersmeier A."/>
            <person name="Kalinowski J."/>
            <person name="Ruckert C."/>
        </authorList>
    </citation>
    <scope>NUCLEOTIDE SEQUENCE</scope>
    <source>
        <strain evidence="2">CGMCC 4.7201</strain>
    </source>
</reference>
<proteinExistence type="predicted"/>
<dbReference type="InterPro" id="IPR007138">
    <property type="entry name" value="ABM_dom"/>
</dbReference>
<evidence type="ECO:0000313" key="2">
    <source>
        <dbReference type="EMBL" id="GGO99440.1"/>
    </source>
</evidence>
<evidence type="ECO:0000313" key="3">
    <source>
        <dbReference type="Proteomes" id="UP000641932"/>
    </source>
</evidence>
<accession>A0A918E212</accession>
<dbReference type="PANTHER" id="PTHR33336:SF15">
    <property type="entry name" value="ABM DOMAIN-CONTAINING PROTEIN"/>
    <property type="match status" value="1"/>
</dbReference>
<dbReference type="GO" id="GO:0003824">
    <property type="term" value="F:catalytic activity"/>
    <property type="evidence" value="ECO:0007669"/>
    <property type="project" value="TreeGrafter"/>
</dbReference>
<dbReference type="InterPro" id="IPR050744">
    <property type="entry name" value="AI-2_Isomerase_LsrG"/>
</dbReference>
<dbReference type="RefSeq" id="WP_189135485.1">
    <property type="nucleotide sequence ID" value="NZ_BMMS01000045.1"/>
</dbReference>
<reference evidence="2" key="2">
    <citation type="submission" date="2020-09" db="EMBL/GenBank/DDBJ databases">
        <authorList>
            <person name="Sun Q."/>
            <person name="Zhou Y."/>
        </authorList>
    </citation>
    <scope>NUCLEOTIDE SEQUENCE</scope>
    <source>
        <strain evidence="2">CGMCC 4.7201</strain>
    </source>
</reference>
<gene>
    <name evidence="2" type="ORF">GCM10012280_65880</name>
</gene>
<dbReference type="AlphaFoldDB" id="A0A918E212"/>